<dbReference type="RefSeq" id="WP_149320468.1">
    <property type="nucleotide sequence ID" value="NZ_JARWAH010000001.1"/>
</dbReference>
<keyword evidence="2" id="KW-1185">Reference proteome</keyword>
<sequence length="97" mass="11311">MATRYQITQWRKRLERKGWIGLKRAPAPRGELIEYHVIRRGWLYSGRCQLSDYSPSDWAIEGSLVCMLERRYGIVDGVWRRASPDAGPKGGIVRRIH</sequence>
<gene>
    <name evidence="1" type="ORF">FZZ93_01005</name>
</gene>
<name>A0A5D9DBG4_HALER</name>
<comment type="caution">
    <text evidence="1">The sequence shown here is derived from an EMBL/GenBank/DDBJ whole genome shotgun (WGS) entry which is preliminary data.</text>
</comment>
<protein>
    <submittedName>
        <fullName evidence="1">Uncharacterized protein</fullName>
    </submittedName>
</protein>
<reference evidence="1 2" key="1">
    <citation type="submission" date="2019-08" db="EMBL/GenBank/DDBJ databases">
        <title>Draft Genome Sequence of Halomonas eurihalina Isolated from Preserved Hide-surface.</title>
        <authorList>
            <person name="Hussain S.A."/>
            <person name="Xu A."/>
            <person name="Sarker M."/>
            <person name="Sommers C."/>
        </authorList>
    </citation>
    <scope>NUCLEOTIDE SEQUENCE [LARGE SCALE GENOMIC DNA]</scope>
    <source>
        <strain evidence="1 2">MS1</strain>
    </source>
</reference>
<evidence type="ECO:0000313" key="2">
    <source>
        <dbReference type="Proteomes" id="UP000324260"/>
    </source>
</evidence>
<dbReference type="EMBL" id="VTPU01000001">
    <property type="protein sequence ID" value="TZG41274.1"/>
    <property type="molecule type" value="Genomic_DNA"/>
</dbReference>
<evidence type="ECO:0000313" key="1">
    <source>
        <dbReference type="EMBL" id="TZG41274.1"/>
    </source>
</evidence>
<dbReference type="Proteomes" id="UP000324260">
    <property type="component" value="Unassembled WGS sequence"/>
</dbReference>
<proteinExistence type="predicted"/>
<accession>A0A5D9DBG4</accession>
<dbReference type="AlphaFoldDB" id="A0A5D9DBG4"/>
<organism evidence="1 2">
    <name type="scientific">Halomonas eurihalina</name>
    <dbReference type="NCBI Taxonomy" id="42566"/>
    <lineage>
        <taxon>Bacteria</taxon>
        <taxon>Pseudomonadati</taxon>
        <taxon>Pseudomonadota</taxon>
        <taxon>Gammaproteobacteria</taxon>
        <taxon>Oceanospirillales</taxon>
        <taxon>Halomonadaceae</taxon>
        <taxon>Halomonas</taxon>
    </lineage>
</organism>
<dbReference type="OrthoDB" id="6169673at2"/>